<feature type="region of interest" description="Disordered" evidence="2">
    <location>
        <begin position="1"/>
        <end position="56"/>
    </location>
</feature>
<feature type="compositionally biased region" description="Polar residues" evidence="2">
    <location>
        <begin position="18"/>
        <end position="29"/>
    </location>
</feature>
<accession>A0A5N6M187</accession>
<sequence>MKTRAFKGKAPIIPSDGGVQSLSSGNTASEDVHSDKVPLNSPVKTSASSEHETTPLEQGFSAQSFVPLWDVFNGDVYKNPRVCRDVATALPTPGQKAAVALLSNTALTDELLTSWVQLGSFVTERLNRWSGCHDKAKEKTTILLNKLNTEGERISALEQQVILLKEEKKQVALQADEMKEDMRAKEAQLNDLKEEVEKGLAALAEGRVALEEERKVFKVEEDKMKSVLDQLSQQNQSLSVKVEELSHDHEWLIVHGFKHVVELLHRSPEYLEPLAAIQKASHAYGMYSGIRAGYKYAAAGRVMETVSHYAPDSKAKLLQAVNAFEGAHFPFLDLISKDATVPLATLQGLMPLNAENIVAIGGQLSTSQMSVMTPSSSMLPPRFPPSTSQSVDVSPIVPESPASVVKYTSERVGKEVSK</sequence>
<protein>
    <submittedName>
        <fullName evidence="3">Uncharacterized protein</fullName>
    </submittedName>
</protein>
<gene>
    <name evidence="3" type="ORF">E3N88_35206</name>
</gene>
<comment type="caution">
    <text evidence="3">The sequence shown here is derived from an EMBL/GenBank/DDBJ whole genome shotgun (WGS) entry which is preliminary data.</text>
</comment>
<evidence type="ECO:0000256" key="2">
    <source>
        <dbReference type="SAM" id="MobiDB-lite"/>
    </source>
</evidence>
<proteinExistence type="predicted"/>
<dbReference type="EMBL" id="SZYD01000017">
    <property type="protein sequence ID" value="KAD3067326.1"/>
    <property type="molecule type" value="Genomic_DNA"/>
</dbReference>
<name>A0A5N6M187_9ASTR</name>
<keyword evidence="1" id="KW-0175">Coiled coil</keyword>
<keyword evidence="4" id="KW-1185">Reference proteome</keyword>
<dbReference type="AlphaFoldDB" id="A0A5N6M187"/>
<feature type="region of interest" description="Disordered" evidence="2">
    <location>
        <begin position="375"/>
        <end position="395"/>
    </location>
</feature>
<organism evidence="3 4">
    <name type="scientific">Mikania micrantha</name>
    <name type="common">bitter vine</name>
    <dbReference type="NCBI Taxonomy" id="192012"/>
    <lineage>
        <taxon>Eukaryota</taxon>
        <taxon>Viridiplantae</taxon>
        <taxon>Streptophyta</taxon>
        <taxon>Embryophyta</taxon>
        <taxon>Tracheophyta</taxon>
        <taxon>Spermatophyta</taxon>
        <taxon>Magnoliopsida</taxon>
        <taxon>eudicotyledons</taxon>
        <taxon>Gunneridae</taxon>
        <taxon>Pentapetalae</taxon>
        <taxon>asterids</taxon>
        <taxon>campanulids</taxon>
        <taxon>Asterales</taxon>
        <taxon>Asteraceae</taxon>
        <taxon>Asteroideae</taxon>
        <taxon>Heliantheae alliance</taxon>
        <taxon>Eupatorieae</taxon>
        <taxon>Mikania</taxon>
    </lineage>
</organism>
<dbReference type="Proteomes" id="UP000326396">
    <property type="component" value="Linkage Group LG7"/>
</dbReference>
<reference evidence="3 4" key="1">
    <citation type="submission" date="2019-05" db="EMBL/GenBank/DDBJ databases">
        <title>Mikania micrantha, genome provides insights into the molecular mechanism of rapid growth.</title>
        <authorList>
            <person name="Liu B."/>
        </authorList>
    </citation>
    <scope>NUCLEOTIDE SEQUENCE [LARGE SCALE GENOMIC DNA]</scope>
    <source>
        <strain evidence="3">NLD-2019</strain>
        <tissue evidence="3">Leaf</tissue>
    </source>
</reference>
<feature type="coiled-coil region" evidence="1">
    <location>
        <begin position="147"/>
        <end position="248"/>
    </location>
</feature>
<evidence type="ECO:0000313" key="4">
    <source>
        <dbReference type="Proteomes" id="UP000326396"/>
    </source>
</evidence>
<dbReference type="OrthoDB" id="1837602at2759"/>
<evidence type="ECO:0000256" key="1">
    <source>
        <dbReference type="SAM" id="Coils"/>
    </source>
</evidence>
<evidence type="ECO:0000313" key="3">
    <source>
        <dbReference type="EMBL" id="KAD3067326.1"/>
    </source>
</evidence>